<dbReference type="GO" id="GO:0005524">
    <property type="term" value="F:ATP binding"/>
    <property type="evidence" value="ECO:0007669"/>
    <property type="project" value="UniProtKB-KW"/>
</dbReference>
<reference evidence="1 2" key="1">
    <citation type="submission" date="2024-11" db="EMBL/GenBank/DDBJ databases">
        <authorList>
            <person name="Heng Y.C."/>
            <person name="Lim A.C.H."/>
            <person name="Lee J.K.Y."/>
            <person name="Kittelmann S."/>
        </authorList>
    </citation>
    <scope>NUCLEOTIDE SEQUENCE [LARGE SCALE GENOMIC DNA]</scope>
    <source>
        <strain evidence="1 2">WILCCON 0269</strain>
    </source>
</reference>
<comment type="caution">
    <text evidence="1">The sequence shown here is derived from an EMBL/GenBank/DDBJ whole genome shotgun (WGS) entry which is preliminary data.</text>
</comment>
<protein>
    <submittedName>
        <fullName evidence="1">ATP-binding protein</fullName>
    </submittedName>
</protein>
<dbReference type="RefSeq" id="WP_406794231.1">
    <property type="nucleotide sequence ID" value="NZ_JBJHZX010000047.1"/>
</dbReference>
<gene>
    <name evidence="1" type="ORF">ACJDU8_21520</name>
</gene>
<keyword evidence="2" id="KW-1185">Reference proteome</keyword>
<evidence type="ECO:0000313" key="2">
    <source>
        <dbReference type="Proteomes" id="UP001623660"/>
    </source>
</evidence>
<keyword evidence="1" id="KW-0067">ATP-binding</keyword>
<proteinExistence type="predicted"/>
<dbReference type="Proteomes" id="UP001623660">
    <property type="component" value="Unassembled WGS sequence"/>
</dbReference>
<sequence length="230" mass="26884">MFSNLGSFIPKTIENVIEKDSPEEFYRNQFLANAMVSLNMIDTIGSGIKKMFIMQMQRYFPLPDYDLKVENRVSVKISGKIIDENYTKLLINNTNLELKLVIALDKVQKKEPLSQNERNTLRKMRLIEGKYPNIYVTSKIASVMEQKAQYIRNRGFDNGYYKDLVINYLNEYKSASRKEIDDLLMGKLQDILTDEQKYRKISKILNEMSHKDKSIKNKSNSTKASKWILV</sequence>
<keyword evidence="1" id="KW-0547">Nucleotide-binding</keyword>
<dbReference type="InterPro" id="IPR038475">
    <property type="entry name" value="RecG_C_sf"/>
</dbReference>
<name>A0ABW8SQV7_9CLOT</name>
<dbReference type="Gene3D" id="3.30.565.60">
    <property type="match status" value="1"/>
</dbReference>
<dbReference type="EMBL" id="JBJHZX010000047">
    <property type="protein sequence ID" value="MFL0198122.1"/>
    <property type="molecule type" value="Genomic_DNA"/>
</dbReference>
<organism evidence="1 2">
    <name type="scientific">Candidatus Clostridium eludens</name>
    <dbReference type="NCBI Taxonomy" id="3381663"/>
    <lineage>
        <taxon>Bacteria</taxon>
        <taxon>Bacillati</taxon>
        <taxon>Bacillota</taxon>
        <taxon>Clostridia</taxon>
        <taxon>Eubacteriales</taxon>
        <taxon>Clostridiaceae</taxon>
        <taxon>Clostridium</taxon>
    </lineage>
</organism>
<evidence type="ECO:0000313" key="1">
    <source>
        <dbReference type="EMBL" id="MFL0198122.1"/>
    </source>
</evidence>
<accession>A0ABW8SQV7</accession>